<dbReference type="SUPFAM" id="SSF54909">
    <property type="entry name" value="Dimeric alpha+beta barrel"/>
    <property type="match status" value="1"/>
</dbReference>
<evidence type="ECO:0000313" key="3">
    <source>
        <dbReference type="Proteomes" id="UP000644610"/>
    </source>
</evidence>
<dbReference type="InterPro" id="IPR011008">
    <property type="entry name" value="Dimeric_a/b-barrel"/>
</dbReference>
<evidence type="ECO:0000259" key="1">
    <source>
        <dbReference type="Pfam" id="PF11695"/>
    </source>
</evidence>
<evidence type="ECO:0000313" key="2">
    <source>
        <dbReference type="EMBL" id="GII46380.1"/>
    </source>
</evidence>
<dbReference type="Pfam" id="PF11695">
    <property type="entry name" value="DUF3291"/>
    <property type="match status" value="1"/>
</dbReference>
<sequence>MHLAQLNVAHLVAPIDAPELADFVAALEPIYAVSDSAPGFVWRMMESDDPTEVITHEYGDDLLVNVSVWESREALWNFVYRSAHLEILRRRREWFARTAVPYTLMWWVPEGHTPTLGEAMERLALIRAQGPGPEAFTFKEFYEPGSSTPSPSIAGVPH</sequence>
<organism evidence="2 3">
    <name type="scientific">Planotetraspora silvatica</name>
    <dbReference type="NCBI Taxonomy" id="234614"/>
    <lineage>
        <taxon>Bacteria</taxon>
        <taxon>Bacillati</taxon>
        <taxon>Actinomycetota</taxon>
        <taxon>Actinomycetes</taxon>
        <taxon>Streptosporangiales</taxon>
        <taxon>Streptosporangiaceae</taxon>
        <taxon>Planotetraspora</taxon>
    </lineage>
</organism>
<keyword evidence="3" id="KW-1185">Reference proteome</keyword>
<protein>
    <recommendedName>
        <fullName evidence="1">DUF3291 domain-containing protein</fullName>
    </recommendedName>
</protein>
<name>A0A8J3UXQ1_9ACTN</name>
<accession>A0A8J3UXQ1</accession>
<feature type="domain" description="DUF3291" evidence="1">
    <location>
        <begin position="3"/>
        <end position="140"/>
    </location>
</feature>
<dbReference type="EMBL" id="BOOQ01000016">
    <property type="protein sequence ID" value="GII46380.1"/>
    <property type="molecule type" value="Genomic_DNA"/>
</dbReference>
<proteinExistence type="predicted"/>
<dbReference type="Proteomes" id="UP000644610">
    <property type="component" value="Unassembled WGS sequence"/>
</dbReference>
<dbReference type="RefSeq" id="WP_203974170.1">
    <property type="nucleotide sequence ID" value="NZ_BAAAKY010000033.1"/>
</dbReference>
<dbReference type="AlphaFoldDB" id="A0A8J3UXQ1"/>
<gene>
    <name evidence="2" type="ORF">Psi02_28040</name>
</gene>
<reference evidence="2" key="1">
    <citation type="submission" date="2021-01" db="EMBL/GenBank/DDBJ databases">
        <title>Whole genome shotgun sequence of Planotetraspora silvatica NBRC 100141.</title>
        <authorList>
            <person name="Komaki H."/>
            <person name="Tamura T."/>
        </authorList>
    </citation>
    <scope>NUCLEOTIDE SEQUENCE</scope>
    <source>
        <strain evidence="2">NBRC 100141</strain>
    </source>
</reference>
<comment type="caution">
    <text evidence="2">The sequence shown here is derived from an EMBL/GenBank/DDBJ whole genome shotgun (WGS) entry which is preliminary data.</text>
</comment>
<dbReference type="InterPro" id="IPR021708">
    <property type="entry name" value="DUF3291"/>
</dbReference>